<dbReference type="EMBL" id="LNIX01000011">
    <property type="protein sequence ID" value="OXA49019.1"/>
    <property type="molecule type" value="Genomic_DNA"/>
</dbReference>
<sequence>MNIDRHGRSTIGRFCDQMVDGRKIDQLVDGRWSRKIGHGRWSMVAKNWSWSMVDGRWSQEIGHDPWSMVAKNWSWSMVDGRVKMVDGRKINQLVDGRWRWSQEICHGRWSMVSRKFEIQYDAEFQNGDYLQENLYTLLRTHSLTLESLTVQFPTAFDKVMEWKFPIFKAMKRFHIESGMNNRVEFEMGCCVSRKFGRIDYTKCFPVLESLHVISTSWQSFSSVEEMGFLVPKGKEGSVGVGSAKKVEMNIPYDVERKDHMEARTTLLDRLVKTFPNARDSDFGRKELYFCDLDGGKACEETLF</sequence>
<accession>A0A226DUX4</accession>
<evidence type="ECO:0000313" key="2">
    <source>
        <dbReference type="Proteomes" id="UP000198287"/>
    </source>
</evidence>
<protein>
    <submittedName>
        <fullName evidence="1">Uncharacterized protein</fullName>
    </submittedName>
</protein>
<evidence type="ECO:0000313" key="1">
    <source>
        <dbReference type="EMBL" id="OXA49019.1"/>
    </source>
</evidence>
<dbReference type="Proteomes" id="UP000198287">
    <property type="component" value="Unassembled WGS sequence"/>
</dbReference>
<keyword evidence="2" id="KW-1185">Reference proteome</keyword>
<gene>
    <name evidence="1" type="ORF">Fcan01_16605</name>
</gene>
<organism evidence="1 2">
    <name type="scientific">Folsomia candida</name>
    <name type="common">Springtail</name>
    <dbReference type="NCBI Taxonomy" id="158441"/>
    <lineage>
        <taxon>Eukaryota</taxon>
        <taxon>Metazoa</taxon>
        <taxon>Ecdysozoa</taxon>
        <taxon>Arthropoda</taxon>
        <taxon>Hexapoda</taxon>
        <taxon>Collembola</taxon>
        <taxon>Entomobryomorpha</taxon>
        <taxon>Isotomoidea</taxon>
        <taxon>Isotomidae</taxon>
        <taxon>Proisotominae</taxon>
        <taxon>Folsomia</taxon>
    </lineage>
</organism>
<reference evidence="1 2" key="1">
    <citation type="submission" date="2015-12" db="EMBL/GenBank/DDBJ databases">
        <title>The genome of Folsomia candida.</title>
        <authorList>
            <person name="Faddeeva A."/>
            <person name="Derks M.F."/>
            <person name="Anvar Y."/>
            <person name="Smit S."/>
            <person name="Van Straalen N."/>
            <person name="Roelofs D."/>
        </authorList>
    </citation>
    <scope>NUCLEOTIDE SEQUENCE [LARGE SCALE GENOMIC DNA]</scope>
    <source>
        <strain evidence="1 2">VU population</strain>
        <tissue evidence="1">Whole body</tissue>
    </source>
</reference>
<name>A0A226DUX4_FOLCA</name>
<comment type="caution">
    <text evidence="1">The sequence shown here is derived from an EMBL/GenBank/DDBJ whole genome shotgun (WGS) entry which is preliminary data.</text>
</comment>
<proteinExistence type="predicted"/>
<dbReference type="AlphaFoldDB" id="A0A226DUX4"/>